<evidence type="ECO:0000313" key="1">
    <source>
        <dbReference type="EMBL" id="KAJ5390338.1"/>
    </source>
</evidence>
<accession>A0A9W9VVZ8</accession>
<dbReference type="RefSeq" id="XP_056561066.1">
    <property type="nucleotide sequence ID" value="XM_056694337.1"/>
</dbReference>
<protein>
    <recommendedName>
        <fullName evidence="3">F-box domain-containing protein</fullName>
    </recommendedName>
</protein>
<dbReference type="Proteomes" id="UP001147782">
    <property type="component" value="Unassembled WGS sequence"/>
</dbReference>
<dbReference type="CDD" id="cd09917">
    <property type="entry name" value="F-box_SF"/>
    <property type="match status" value="1"/>
</dbReference>
<evidence type="ECO:0008006" key="3">
    <source>
        <dbReference type="Google" id="ProtNLM"/>
    </source>
</evidence>
<sequence length="312" mass="36354">MLLQLPDEILCLISTQLEHQQDRLHLASSCRRLYIALHRTIFVKFLYTIVRNPKLASAVHVLFLGFWTTKATYENHGYPSAVNFDRDIRERLVQEAASDSSRQEKWIKDLECGITDAWLALIIPRLNNLREISLPWSDCAEYIPGMFIDAAKSGTPVFPHLEEAWTMPCYMVFTSETELMLPFLTQPMADLDTILQGVENIPNQRRRVHGTYKSSNLRRLYEALLFHKTTLQVIYVLMSFTNLEVLHISPYTIVEMDDNDMPTQSLVDRLPTSLEFLSIPYFNEDWLDWVLDECELLLDLNVCPKLKTKYLY</sequence>
<name>A0A9W9VVZ8_9EURO</name>
<keyword evidence="2" id="KW-1185">Reference proteome</keyword>
<evidence type="ECO:0000313" key="2">
    <source>
        <dbReference type="Proteomes" id="UP001147782"/>
    </source>
</evidence>
<dbReference type="AlphaFoldDB" id="A0A9W9VVZ8"/>
<proteinExistence type="predicted"/>
<organism evidence="1 2">
    <name type="scientific">Penicillium cataractarum</name>
    <dbReference type="NCBI Taxonomy" id="2100454"/>
    <lineage>
        <taxon>Eukaryota</taxon>
        <taxon>Fungi</taxon>
        <taxon>Dikarya</taxon>
        <taxon>Ascomycota</taxon>
        <taxon>Pezizomycotina</taxon>
        <taxon>Eurotiomycetes</taxon>
        <taxon>Eurotiomycetidae</taxon>
        <taxon>Eurotiales</taxon>
        <taxon>Aspergillaceae</taxon>
        <taxon>Penicillium</taxon>
    </lineage>
</organism>
<dbReference type="OrthoDB" id="2520703at2759"/>
<reference evidence="1" key="2">
    <citation type="journal article" date="2023" name="IMA Fungus">
        <title>Comparative genomic study of the Penicillium genus elucidates a diverse pangenome and 15 lateral gene transfer events.</title>
        <authorList>
            <person name="Petersen C."/>
            <person name="Sorensen T."/>
            <person name="Nielsen M.R."/>
            <person name="Sondergaard T.E."/>
            <person name="Sorensen J.L."/>
            <person name="Fitzpatrick D.A."/>
            <person name="Frisvad J.C."/>
            <person name="Nielsen K.L."/>
        </authorList>
    </citation>
    <scope>NUCLEOTIDE SEQUENCE</scope>
    <source>
        <strain evidence="1">IBT 29864</strain>
    </source>
</reference>
<dbReference type="GeneID" id="81433514"/>
<dbReference type="EMBL" id="JAPZBS010000001">
    <property type="protein sequence ID" value="KAJ5390338.1"/>
    <property type="molecule type" value="Genomic_DNA"/>
</dbReference>
<gene>
    <name evidence="1" type="ORF">N7496_001406</name>
</gene>
<reference evidence="1" key="1">
    <citation type="submission" date="2022-11" db="EMBL/GenBank/DDBJ databases">
        <authorList>
            <person name="Petersen C."/>
        </authorList>
    </citation>
    <scope>NUCLEOTIDE SEQUENCE</scope>
    <source>
        <strain evidence="1">IBT 29864</strain>
    </source>
</reference>
<comment type="caution">
    <text evidence="1">The sequence shown here is derived from an EMBL/GenBank/DDBJ whole genome shotgun (WGS) entry which is preliminary data.</text>
</comment>